<name>X1BFJ8_9ZZZZ</name>
<evidence type="ECO:0000313" key="2">
    <source>
        <dbReference type="EMBL" id="GAG94719.1"/>
    </source>
</evidence>
<dbReference type="EMBL" id="BART01026257">
    <property type="protein sequence ID" value="GAG94719.1"/>
    <property type="molecule type" value="Genomic_DNA"/>
</dbReference>
<dbReference type="SUPFAM" id="SSF55729">
    <property type="entry name" value="Acyl-CoA N-acyltransferases (Nat)"/>
    <property type="match status" value="1"/>
</dbReference>
<dbReference type="PANTHER" id="PTHR43415:SF3">
    <property type="entry name" value="GNAT-FAMILY ACETYLTRANSFERASE"/>
    <property type="match status" value="1"/>
</dbReference>
<organism evidence="2">
    <name type="scientific">marine sediment metagenome</name>
    <dbReference type="NCBI Taxonomy" id="412755"/>
    <lineage>
        <taxon>unclassified sequences</taxon>
        <taxon>metagenomes</taxon>
        <taxon>ecological metagenomes</taxon>
    </lineage>
</organism>
<sequence length="140" mass="16289">MSNKNDNAFIEGDKIDLVPLNSDHVKLYVKWQNHPEVRKYARNEFPSTIEMFKKLFGPHGRNIRNIVQFEIWNKEDQKAIGLAEINNIHYAYRRASIAVIVGDLQYWGKGIATEVGKLLLKYGFGELNMYKIRTTIYSPN</sequence>
<dbReference type="Gene3D" id="3.40.630.30">
    <property type="match status" value="1"/>
</dbReference>
<dbReference type="AlphaFoldDB" id="X1BFJ8"/>
<protein>
    <recommendedName>
        <fullName evidence="1">N-acetyltransferase domain-containing protein</fullName>
    </recommendedName>
</protein>
<dbReference type="InterPro" id="IPR016181">
    <property type="entry name" value="Acyl_CoA_acyltransferase"/>
</dbReference>
<dbReference type="GO" id="GO:0016747">
    <property type="term" value="F:acyltransferase activity, transferring groups other than amino-acyl groups"/>
    <property type="evidence" value="ECO:0007669"/>
    <property type="project" value="InterPro"/>
</dbReference>
<dbReference type="Pfam" id="PF13302">
    <property type="entry name" value="Acetyltransf_3"/>
    <property type="match status" value="1"/>
</dbReference>
<proteinExistence type="predicted"/>
<reference evidence="2" key="1">
    <citation type="journal article" date="2014" name="Front. Microbiol.">
        <title>High frequency of phylogenetically diverse reductive dehalogenase-homologous genes in deep subseafloor sedimentary metagenomes.</title>
        <authorList>
            <person name="Kawai M."/>
            <person name="Futagami T."/>
            <person name="Toyoda A."/>
            <person name="Takaki Y."/>
            <person name="Nishi S."/>
            <person name="Hori S."/>
            <person name="Arai W."/>
            <person name="Tsubouchi T."/>
            <person name="Morono Y."/>
            <person name="Uchiyama I."/>
            <person name="Ito T."/>
            <person name="Fujiyama A."/>
            <person name="Inagaki F."/>
            <person name="Takami H."/>
        </authorList>
    </citation>
    <scope>NUCLEOTIDE SEQUENCE</scope>
    <source>
        <strain evidence="2">Expedition CK06-06</strain>
    </source>
</reference>
<evidence type="ECO:0000259" key="1">
    <source>
        <dbReference type="Pfam" id="PF13302"/>
    </source>
</evidence>
<gene>
    <name evidence="2" type="ORF">S01H4_46896</name>
</gene>
<comment type="caution">
    <text evidence="2">The sequence shown here is derived from an EMBL/GenBank/DDBJ whole genome shotgun (WGS) entry which is preliminary data.</text>
</comment>
<accession>X1BFJ8</accession>
<dbReference type="PANTHER" id="PTHR43415">
    <property type="entry name" value="SPERMIDINE N(1)-ACETYLTRANSFERASE"/>
    <property type="match status" value="1"/>
</dbReference>
<feature type="domain" description="N-acetyltransferase" evidence="1">
    <location>
        <begin position="17"/>
        <end position="140"/>
    </location>
</feature>
<dbReference type="InterPro" id="IPR000182">
    <property type="entry name" value="GNAT_dom"/>
</dbReference>